<dbReference type="Gene3D" id="3.40.640.10">
    <property type="entry name" value="Type I PLP-dependent aspartate aminotransferase-like (Major domain)"/>
    <property type="match status" value="1"/>
</dbReference>
<dbReference type="EMBL" id="UINC01110445">
    <property type="protein sequence ID" value="SVC77955.1"/>
    <property type="molecule type" value="Genomic_DNA"/>
</dbReference>
<name>A0A382PZ41_9ZZZZ</name>
<feature type="non-terminal residue" evidence="1">
    <location>
        <position position="152"/>
    </location>
</feature>
<dbReference type="Pfam" id="PF01041">
    <property type="entry name" value="DegT_DnrJ_EryC1"/>
    <property type="match status" value="1"/>
</dbReference>
<reference evidence="1" key="1">
    <citation type="submission" date="2018-05" db="EMBL/GenBank/DDBJ databases">
        <authorList>
            <person name="Lanie J.A."/>
            <person name="Ng W.-L."/>
            <person name="Kazmierczak K.M."/>
            <person name="Andrzejewski T.M."/>
            <person name="Davidsen T.M."/>
            <person name="Wayne K.J."/>
            <person name="Tettelin H."/>
            <person name="Glass J.I."/>
            <person name="Rusch D."/>
            <person name="Podicherti R."/>
            <person name="Tsui H.-C.T."/>
            <person name="Winkler M.E."/>
        </authorList>
    </citation>
    <scope>NUCLEOTIDE SEQUENCE</scope>
</reference>
<dbReference type="InterPro" id="IPR015421">
    <property type="entry name" value="PyrdxlP-dep_Trfase_major"/>
</dbReference>
<evidence type="ECO:0008006" key="2">
    <source>
        <dbReference type="Google" id="ProtNLM"/>
    </source>
</evidence>
<evidence type="ECO:0000313" key="1">
    <source>
        <dbReference type="EMBL" id="SVC77955.1"/>
    </source>
</evidence>
<dbReference type="InterPro" id="IPR015424">
    <property type="entry name" value="PyrdxlP-dep_Trfase"/>
</dbReference>
<dbReference type="GO" id="GO:0000271">
    <property type="term" value="P:polysaccharide biosynthetic process"/>
    <property type="evidence" value="ECO:0007669"/>
    <property type="project" value="TreeGrafter"/>
</dbReference>
<dbReference type="AlphaFoldDB" id="A0A382PZ41"/>
<organism evidence="1">
    <name type="scientific">marine metagenome</name>
    <dbReference type="NCBI Taxonomy" id="408172"/>
    <lineage>
        <taxon>unclassified sequences</taxon>
        <taxon>metagenomes</taxon>
        <taxon>ecological metagenomes</taxon>
    </lineage>
</organism>
<dbReference type="SUPFAM" id="SSF53383">
    <property type="entry name" value="PLP-dependent transferases"/>
    <property type="match status" value="1"/>
</dbReference>
<dbReference type="PANTHER" id="PTHR30244:SF34">
    <property type="entry name" value="DTDP-4-AMINO-4,6-DIDEOXYGALACTOSE TRANSAMINASE"/>
    <property type="match status" value="1"/>
</dbReference>
<feature type="non-terminal residue" evidence="1">
    <location>
        <position position="1"/>
    </location>
</feature>
<protein>
    <recommendedName>
        <fullName evidence="2">Aminotransferase class I/classII domain-containing protein</fullName>
    </recommendedName>
</protein>
<proteinExistence type="predicted"/>
<dbReference type="InterPro" id="IPR000653">
    <property type="entry name" value="DegT/StrS_aminotransferase"/>
</dbReference>
<accession>A0A382PZ41</accession>
<dbReference type="GO" id="GO:0030170">
    <property type="term" value="F:pyridoxal phosphate binding"/>
    <property type="evidence" value="ECO:0007669"/>
    <property type="project" value="TreeGrafter"/>
</dbReference>
<dbReference type="GO" id="GO:0008483">
    <property type="term" value="F:transaminase activity"/>
    <property type="evidence" value="ECO:0007669"/>
    <property type="project" value="TreeGrafter"/>
</dbReference>
<gene>
    <name evidence="1" type="ORF">METZ01_LOCUS330809</name>
</gene>
<sequence length="152" mass="16936">MHNNITKDDIETLINYLQSEDPQLTQGSNVKAFEKEWSEWLGVEHSVYVNSGSSANLITMAVLKELCGTGEIIVPPLTWVSDIAAVLQNGFLPVFADVNRQTLSLDTDRILEKVGELTKAVFITHAQGFNGLTTRLIDELNQQNIYLIEDVC</sequence>
<dbReference type="PANTHER" id="PTHR30244">
    <property type="entry name" value="TRANSAMINASE"/>
    <property type="match status" value="1"/>
</dbReference>